<reference evidence="10" key="1">
    <citation type="submission" date="2017-05" db="EMBL/GenBank/DDBJ databases">
        <authorList>
            <person name="Macchi M."/>
            <person name="Festa S."/>
            <person name="Coppotelli B.M."/>
            <person name="Morelli I.S."/>
        </authorList>
    </citation>
    <scope>NUCLEOTIDE SEQUENCE [LARGE SCALE GENOMIC DNA]</scope>
    <source>
        <strain evidence="10">I</strain>
    </source>
</reference>
<name>A0A211ZV80_9PROT</name>
<keyword evidence="6 7" id="KW-0472">Membrane</keyword>
<dbReference type="InterPro" id="IPR000515">
    <property type="entry name" value="MetI-like"/>
</dbReference>
<dbReference type="RefSeq" id="WP_088149187.1">
    <property type="nucleotide sequence ID" value="NZ_NHON01000001.1"/>
</dbReference>
<evidence type="ECO:0000259" key="8">
    <source>
        <dbReference type="PROSITE" id="PS50928"/>
    </source>
</evidence>
<dbReference type="EMBL" id="NHON01000001">
    <property type="protein sequence ID" value="OWJ69198.1"/>
    <property type="molecule type" value="Genomic_DNA"/>
</dbReference>
<accession>A0A211ZV80</accession>
<evidence type="ECO:0000256" key="3">
    <source>
        <dbReference type="ARBA" id="ARBA00022475"/>
    </source>
</evidence>
<dbReference type="GO" id="GO:0005886">
    <property type="term" value="C:plasma membrane"/>
    <property type="evidence" value="ECO:0007669"/>
    <property type="project" value="UniProtKB-SubCell"/>
</dbReference>
<comment type="subcellular location">
    <subcellularLocation>
        <location evidence="1 7">Cell membrane</location>
        <topology evidence="1 7">Multi-pass membrane protein</topology>
    </subcellularLocation>
</comment>
<dbReference type="PANTHER" id="PTHR43744:SF3">
    <property type="entry name" value="LACTOSE TRANSPORT SYSTEM PERMEASE PROTEIN LACG"/>
    <property type="match status" value="1"/>
</dbReference>
<sequence length="284" mass="30210">MSAPALPLASVRRALAPLLGHLVLIAAAAVVLLPFAWMVLTALRPPADVLSEPFGLPTDAGAAIANVRQAVTSIPMLRLLLNGVVVVGGIVTVQLLVAIPCAYALAKLRFPGRGLLFGLVLLALCIPVQVPMLPLYLGLAKLHLLDSYAALMLPFLLSVFAIFLLRQHFRAYPDAVLEAARLDGLTQLEILLRLVVPSARPAIAAFVVFSATAHWNDLFWPMIVVSSTDKATPPLGLLFFRDGELGANYGALMAAALIVTAPLVAAFFAAQRQFIRGIAMTGLR</sequence>
<gene>
    <name evidence="9" type="ORF">BWR60_01315</name>
</gene>
<dbReference type="OrthoDB" id="9815445at2"/>
<dbReference type="Pfam" id="PF00528">
    <property type="entry name" value="BPD_transp_1"/>
    <property type="match status" value="1"/>
</dbReference>
<dbReference type="PANTHER" id="PTHR43744">
    <property type="entry name" value="ABC TRANSPORTER PERMEASE PROTEIN MG189-RELATED-RELATED"/>
    <property type="match status" value="1"/>
</dbReference>
<feature type="transmembrane region" description="Helical" evidence="7">
    <location>
        <begin position="79"/>
        <end position="103"/>
    </location>
</feature>
<dbReference type="CDD" id="cd06261">
    <property type="entry name" value="TM_PBP2"/>
    <property type="match status" value="1"/>
</dbReference>
<keyword evidence="10" id="KW-1185">Reference proteome</keyword>
<evidence type="ECO:0000256" key="5">
    <source>
        <dbReference type="ARBA" id="ARBA00022989"/>
    </source>
</evidence>
<evidence type="ECO:0000256" key="1">
    <source>
        <dbReference type="ARBA" id="ARBA00004651"/>
    </source>
</evidence>
<feature type="transmembrane region" description="Helical" evidence="7">
    <location>
        <begin position="18"/>
        <end position="40"/>
    </location>
</feature>
<evidence type="ECO:0000313" key="9">
    <source>
        <dbReference type="EMBL" id="OWJ69198.1"/>
    </source>
</evidence>
<feature type="transmembrane region" description="Helical" evidence="7">
    <location>
        <begin position="190"/>
        <end position="212"/>
    </location>
</feature>
<evidence type="ECO:0000256" key="6">
    <source>
        <dbReference type="ARBA" id="ARBA00023136"/>
    </source>
</evidence>
<evidence type="ECO:0000256" key="4">
    <source>
        <dbReference type="ARBA" id="ARBA00022692"/>
    </source>
</evidence>
<dbReference type="Gene3D" id="1.10.3720.10">
    <property type="entry name" value="MetI-like"/>
    <property type="match status" value="1"/>
</dbReference>
<dbReference type="AlphaFoldDB" id="A0A211ZV80"/>
<feature type="domain" description="ABC transmembrane type-1" evidence="8">
    <location>
        <begin position="80"/>
        <end position="270"/>
    </location>
</feature>
<keyword evidence="3" id="KW-1003">Cell membrane</keyword>
<dbReference type="GO" id="GO:0055085">
    <property type="term" value="P:transmembrane transport"/>
    <property type="evidence" value="ECO:0007669"/>
    <property type="project" value="InterPro"/>
</dbReference>
<proteinExistence type="inferred from homology"/>
<evidence type="ECO:0000256" key="7">
    <source>
        <dbReference type="RuleBase" id="RU363032"/>
    </source>
</evidence>
<dbReference type="SUPFAM" id="SSF161098">
    <property type="entry name" value="MetI-like"/>
    <property type="match status" value="1"/>
</dbReference>
<comment type="caution">
    <text evidence="9">The sequence shown here is derived from an EMBL/GenBank/DDBJ whole genome shotgun (WGS) entry which is preliminary data.</text>
</comment>
<protein>
    <submittedName>
        <fullName evidence="9">Sugar ABC transporter permease</fullName>
    </submittedName>
</protein>
<keyword evidence="5 7" id="KW-1133">Transmembrane helix</keyword>
<comment type="similarity">
    <text evidence="7">Belongs to the binding-protein-dependent transport system permease family.</text>
</comment>
<dbReference type="Proteomes" id="UP000196655">
    <property type="component" value="Unassembled WGS sequence"/>
</dbReference>
<feature type="transmembrane region" description="Helical" evidence="7">
    <location>
        <begin position="115"/>
        <end position="136"/>
    </location>
</feature>
<feature type="transmembrane region" description="Helical" evidence="7">
    <location>
        <begin position="249"/>
        <end position="270"/>
    </location>
</feature>
<organism evidence="9 10">
    <name type="scientific">Inquilinus limosus</name>
    <dbReference type="NCBI Taxonomy" id="171674"/>
    <lineage>
        <taxon>Bacteria</taxon>
        <taxon>Pseudomonadati</taxon>
        <taxon>Pseudomonadota</taxon>
        <taxon>Alphaproteobacteria</taxon>
        <taxon>Rhodospirillales</taxon>
        <taxon>Rhodospirillaceae</taxon>
        <taxon>Inquilinus</taxon>
    </lineage>
</organism>
<feature type="transmembrane region" description="Helical" evidence="7">
    <location>
        <begin position="148"/>
        <end position="169"/>
    </location>
</feature>
<dbReference type="InterPro" id="IPR035906">
    <property type="entry name" value="MetI-like_sf"/>
</dbReference>
<keyword evidence="4 7" id="KW-0812">Transmembrane</keyword>
<evidence type="ECO:0000313" key="10">
    <source>
        <dbReference type="Proteomes" id="UP000196655"/>
    </source>
</evidence>
<keyword evidence="2 7" id="KW-0813">Transport</keyword>
<dbReference type="PROSITE" id="PS50928">
    <property type="entry name" value="ABC_TM1"/>
    <property type="match status" value="1"/>
</dbReference>
<dbReference type="STRING" id="1122125.GCA_000423185_02255"/>
<evidence type="ECO:0000256" key="2">
    <source>
        <dbReference type="ARBA" id="ARBA00022448"/>
    </source>
</evidence>